<keyword evidence="2" id="KW-0805">Transcription regulation</keyword>
<dbReference type="InParanoid" id="A0A1Y1YBK6"/>
<dbReference type="EMBL" id="MCFE01000190">
    <property type="protein sequence ID" value="ORX94984.1"/>
    <property type="molecule type" value="Genomic_DNA"/>
</dbReference>
<dbReference type="InterPro" id="IPR004827">
    <property type="entry name" value="bZIP"/>
</dbReference>
<evidence type="ECO:0000256" key="5">
    <source>
        <dbReference type="SAM" id="Coils"/>
    </source>
</evidence>
<dbReference type="InterPro" id="IPR051027">
    <property type="entry name" value="bZIP_transcription_factors"/>
</dbReference>
<evidence type="ECO:0000256" key="1">
    <source>
        <dbReference type="ARBA" id="ARBA00004123"/>
    </source>
</evidence>
<dbReference type="CDD" id="cd14687">
    <property type="entry name" value="bZIP_ATF2"/>
    <property type="match status" value="1"/>
</dbReference>
<sequence length="79" mass="9410">KNAKKHKPEMSLEERRQDFLERNRLAALKCRQRKKQWTASLQTIVGHLSQENEALIQQNEVLRQQNMNLKAMLLTHKEC</sequence>
<dbReference type="Gene3D" id="1.20.5.170">
    <property type="match status" value="1"/>
</dbReference>
<dbReference type="STRING" id="1314790.A0A1Y1YBK6"/>
<protein>
    <recommendedName>
        <fullName evidence="6">BZIP domain-containing protein</fullName>
    </recommendedName>
</protein>
<dbReference type="AlphaFoldDB" id="A0A1Y1YBK6"/>
<evidence type="ECO:0000256" key="4">
    <source>
        <dbReference type="ARBA" id="ARBA00023242"/>
    </source>
</evidence>
<dbReference type="InterPro" id="IPR046347">
    <property type="entry name" value="bZIP_sf"/>
</dbReference>
<feature type="coiled-coil region" evidence="5">
    <location>
        <begin position="45"/>
        <end position="72"/>
    </location>
</feature>
<keyword evidence="3" id="KW-0804">Transcription</keyword>
<accession>A0A1Y1YBK6</accession>
<dbReference type="GO" id="GO:0003700">
    <property type="term" value="F:DNA-binding transcription factor activity"/>
    <property type="evidence" value="ECO:0007669"/>
    <property type="project" value="InterPro"/>
</dbReference>
<evidence type="ECO:0000259" key="6">
    <source>
        <dbReference type="PROSITE" id="PS50217"/>
    </source>
</evidence>
<dbReference type="Proteomes" id="UP000193498">
    <property type="component" value="Unassembled WGS sequence"/>
</dbReference>
<evidence type="ECO:0000313" key="7">
    <source>
        <dbReference type="EMBL" id="ORX94984.1"/>
    </source>
</evidence>
<reference evidence="7 8" key="1">
    <citation type="submission" date="2016-07" db="EMBL/GenBank/DDBJ databases">
        <title>Pervasive Adenine N6-methylation of Active Genes in Fungi.</title>
        <authorList>
            <consortium name="DOE Joint Genome Institute"/>
            <person name="Mondo S.J."/>
            <person name="Dannebaum R.O."/>
            <person name="Kuo R.C."/>
            <person name="Labutti K."/>
            <person name="Haridas S."/>
            <person name="Kuo A."/>
            <person name="Salamov A."/>
            <person name="Ahrendt S.R."/>
            <person name="Lipzen A."/>
            <person name="Sullivan W."/>
            <person name="Andreopoulos W.B."/>
            <person name="Clum A."/>
            <person name="Lindquist E."/>
            <person name="Daum C."/>
            <person name="Ramamoorthy G.K."/>
            <person name="Gryganskyi A."/>
            <person name="Culley D."/>
            <person name="Magnuson J.K."/>
            <person name="James T.Y."/>
            <person name="O'Malley M.A."/>
            <person name="Stajich J.E."/>
            <person name="Spatafora J.W."/>
            <person name="Visel A."/>
            <person name="Grigoriev I.V."/>
        </authorList>
    </citation>
    <scope>NUCLEOTIDE SEQUENCE [LARGE SCALE GENOMIC DNA]</scope>
    <source>
        <strain evidence="7 8">CBS 931.73</strain>
    </source>
</reference>
<comment type="subcellular location">
    <subcellularLocation>
        <location evidence="1">Nucleus</location>
    </subcellularLocation>
</comment>
<dbReference type="SUPFAM" id="SSF57959">
    <property type="entry name" value="Leucine zipper domain"/>
    <property type="match status" value="1"/>
</dbReference>
<keyword evidence="5" id="KW-0175">Coiled coil</keyword>
<evidence type="ECO:0000256" key="2">
    <source>
        <dbReference type="ARBA" id="ARBA00023015"/>
    </source>
</evidence>
<dbReference type="SMART" id="SM00338">
    <property type="entry name" value="BRLZ"/>
    <property type="match status" value="1"/>
</dbReference>
<dbReference type="GO" id="GO:0005634">
    <property type="term" value="C:nucleus"/>
    <property type="evidence" value="ECO:0007669"/>
    <property type="project" value="UniProtKB-SubCell"/>
</dbReference>
<comment type="caution">
    <text evidence="7">The sequence shown here is derived from an EMBL/GenBank/DDBJ whole genome shotgun (WGS) entry which is preliminary data.</text>
</comment>
<dbReference type="Pfam" id="PF00170">
    <property type="entry name" value="bZIP_1"/>
    <property type="match status" value="1"/>
</dbReference>
<gene>
    <name evidence="7" type="ORF">K493DRAFT_197586</name>
</gene>
<dbReference type="PANTHER" id="PTHR19304">
    <property type="entry name" value="CYCLIC-AMP RESPONSE ELEMENT BINDING PROTEIN"/>
    <property type="match status" value="1"/>
</dbReference>
<proteinExistence type="predicted"/>
<feature type="non-terminal residue" evidence="7">
    <location>
        <position position="79"/>
    </location>
</feature>
<feature type="domain" description="BZIP" evidence="6">
    <location>
        <begin position="13"/>
        <end position="76"/>
    </location>
</feature>
<keyword evidence="8" id="KW-1185">Reference proteome</keyword>
<evidence type="ECO:0000256" key="3">
    <source>
        <dbReference type="ARBA" id="ARBA00023163"/>
    </source>
</evidence>
<name>A0A1Y1YBK6_9FUNG</name>
<dbReference type="OrthoDB" id="295274at2759"/>
<evidence type="ECO:0000313" key="8">
    <source>
        <dbReference type="Proteomes" id="UP000193498"/>
    </source>
</evidence>
<organism evidence="7 8">
    <name type="scientific">Basidiobolus meristosporus CBS 931.73</name>
    <dbReference type="NCBI Taxonomy" id="1314790"/>
    <lineage>
        <taxon>Eukaryota</taxon>
        <taxon>Fungi</taxon>
        <taxon>Fungi incertae sedis</taxon>
        <taxon>Zoopagomycota</taxon>
        <taxon>Entomophthoromycotina</taxon>
        <taxon>Basidiobolomycetes</taxon>
        <taxon>Basidiobolales</taxon>
        <taxon>Basidiobolaceae</taxon>
        <taxon>Basidiobolus</taxon>
    </lineage>
</organism>
<keyword evidence="4" id="KW-0539">Nucleus</keyword>
<feature type="non-terminal residue" evidence="7">
    <location>
        <position position="1"/>
    </location>
</feature>
<dbReference type="PROSITE" id="PS50217">
    <property type="entry name" value="BZIP"/>
    <property type="match status" value="1"/>
</dbReference>